<reference evidence="2 3" key="1">
    <citation type="submission" date="2018-02" db="EMBL/GenBank/DDBJ databases">
        <title>8 Nocardia nova and 1 Nocardia cyriacigeorgica strain used for evolution to TMP-SMX.</title>
        <authorList>
            <person name="Mehta H."/>
            <person name="Weng J."/>
            <person name="Shamoo Y."/>
        </authorList>
    </citation>
    <scope>NUCLEOTIDE SEQUENCE [LARGE SCALE GENOMIC DNA]</scope>
    <source>
        <strain evidence="2 3">MDA3139</strain>
    </source>
</reference>
<dbReference type="Proteomes" id="UP000239874">
    <property type="component" value="Unassembled WGS sequence"/>
</dbReference>
<name>A0A2S6AGU8_9NOCA</name>
<gene>
    <name evidence="2" type="ORF">C5E45_31095</name>
</gene>
<evidence type="ECO:0000313" key="2">
    <source>
        <dbReference type="EMBL" id="PPJ33968.1"/>
    </source>
</evidence>
<dbReference type="EMBL" id="PSZC01000033">
    <property type="protein sequence ID" value="PPJ33968.1"/>
    <property type="molecule type" value="Genomic_DNA"/>
</dbReference>
<accession>A0A2S6AGU8</accession>
<evidence type="ECO:0000313" key="3">
    <source>
        <dbReference type="Proteomes" id="UP000239874"/>
    </source>
</evidence>
<protein>
    <submittedName>
        <fullName evidence="2">Uncharacterized protein</fullName>
    </submittedName>
</protein>
<comment type="caution">
    <text evidence="2">The sequence shown here is derived from an EMBL/GenBank/DDBJ whole genome shotgun (WGS) entry which is preliminary data.</text>
</comment>
<feature type="region of interest" description="Disordered" evidence="1">
    <location>
        <begin position="1"/>
        <end position="66"/>
    </location>
</feature>
<sequence>MRARHRKVVVDGMAAGSGEGESGGGQGEGRFVVETLGGEEGTGAAHLGGVDHDAQHGGRRQWGEQT</sequence>
<feature type="compositionally biased region" description="Gly residues" evidence="1">
    <location>
        <begin position="15"/>
        <end position="28"/>
    </location>
</feature>
<proteinExistence type="predicted"/>
<organism evidence="2 3">
    <name type="scientific">Nocardia nova</name>
    <dbReference type="NCBI Taxonomy" id="37330"/>
    <lineage>
        <taxon>Bacteria</taxon>
        <taxon>Bacillati</taxon>
        <taxon>Actinomycetota</taxon>
        <taxon>Actinomycetes</taxon>
        <taxon>Mycobacteriales</taxon>
        <taxon>Nocardiaceae</taxon>
        <taxon>Nocardia</taxon>
    </lineage>
</organism>
<dbReference type="AlphaFoldDB" id="A0A2S6AGU8"/>
<evidence type="ECO:0000256" key="1">
    <source>
        <dbReference type="SAM" id="MobiDB-lite"/>
    </source>
</evidence>